<dbReference type="PANTHER" id="PTHR10578:SF107">
    <property type="entry name" value="2-HYDROXYACID OXIDASE 1"/>
    <property type="match status" value="1"/>
</dbReference>
<dbReference type="GO" id="GO:0016491">
    <property type="term" value="F:oxidoreductase activity"/>
    <property type="evidence" value="ECO:0007669"/>
    <property type="project" value="UniProtKB-KW"/>
</dbReference>
<proteinExistence type="predicted"/>
<evidence type="ECO:0000256" key="1">
    <source>
        <dbReference type="ARBA" id="ARBA00001917"/>
    </source>
</evidence>
<evidence type="ECO:0000256" key="4">
    <source>
        <dbReference type="ARBA" id="ARBA00023002"/>
    </source>
</evidence>
<dbReference type="PROSITE" id="PS51349">
    <property type="entry name" value="FMN_HYDROXY_ACID_DH_2"/>
    <property type="match status" value="1"/>
</dbReference>
<dbReference type="RefSeq" id="WP_161126471.1">
    <property type="nucleotide sequence ID" value="NZ_VYSB01000039.1"/>
</dbReference>
<evidence type="ECO:0000256" key="3">
    <source>
        <dbReference type="ARBA" id="ARBA00022643"/>
    </source>
</evidence>
<comment type="cofactor">
    <cofactor evidence="1">
        <name>FMN</name>
        <dbReference type="ChEBI" id="CHEBI:58210"/>
    </cofactor>
</comment>
<protein>
    <submittedName>
        <fullName evidence="6">Alpha-hydroxy-acid oxidizing protein</fullName>
    </submittedName>
</protein>
<accession>A0A7C9J054</accession>
<keyword evidence="4" id="KW-0560">Oxidoreductase</keyword>
<keyword evidence="2" id="KW-0285">Flavoprotein</keyword>
<dbReference type="Gene3D" id="3.20.20.70">
    <property type="entry name" value="Aldolase class I"/>
    <property type="match status" value="1"/>
</dbReference>
<dbReference type="InterPro" id="IPR013785">
    <property type="entry name" value="Aldolase_TIM"/>
</dbReference>
<dbReference type="PANTHER" id="PTHR10578">
    <property type="entry name" value="S -2-HYDROXY-ACID OXIDASE-RELATED"/>
    <property type="match status" value="1"/>
</dbReference>
<evidence type="ECO:0000259" key="5">
    <source>
        <dbReference type="PROSITE" id="PS51349"/>
    </source>
</evidence>
<dbReference type="SUPFAM" id="SSF51395">
    <property type="entry name" value="FMN-linked oxidoreductases"/>
    <property type="match status" value="1"/>
</dbReference>
<evidence type="ECO:0000313" key="6">
    <source>
        <dbReference type="EMBL" id="MYZ54007.1"/>
    </source>
</evidence>
<reference evidence="6 7" key="1">
    <citation type="submission" date="2019-09" db="EMBL/GenBank/DDBJ databases">
        <title>Identification of Malikia spinosa a prominent benzene-, toluene-, and ethylbenzene-degrading bacterium: enrichment, isolation and whole genome sequencing.</title>
        <authorList>
            <person name="Tancsics A."/>
            <person name="Revesz F."/>
            <person name="Kriszt B."/>
        </authorList>
    </citation>
    <scope>NUCLEOTIDE SEQUENCE [LARGE SCALE GENOMIC DNA]</scope>
    <source>
        <strain evidence="6 7">AB6</strain>
    </source>
</reference>
<keyword evidence="3" id="KW-0288">FMN</keyword>
<dbReference type="Proteomes" id="UP000481947">
    <property type="component" value="Unassembled WGS sequence"/>
</dbReference>
<dbReference type="InterPro" id="IPR037396">
    <property type="entry name" value="FMN_HAD"/>
</dbReference>
<dbReference type="EMBL" id="VYSB01000039">
    <property type="protein sequence ID" value="MYZ54007.1"/>
    <property type="molecule type" value="Genomic_DNA"/>
</dbReference>
<dbReference type="AlphaFoldDB" id="A0A7C9J054"/>
<dbReference type="InterPro" id="IPR000262">
    <property type="entry name" value="FMN-dep_DH"/>
</dbReference>
<evidence type="ECO:0000256" key="2">
    <source>
        <dbReference type="ARBA" id="ARBA00022630"/>
    </source>
</evidence>
<evidence type="ECO:0000313" key="7">
    <source>
        <dbReference type="Proteomes" id="UP000481947"/>
    </source>
</evidence>
<dbReference type="Pfam" id="PF01070">
    <property type="entry name" value="FMN_dh"/>
    <property type="match status" value="1"/>
</dbReference>
<feature type="domain" description="FMN hydroxy acid dehydrogenase" evidence="5">
    <location>
        <begin position="1"/>
        <end position="88"/>
    </location>
</feature>
<sequence length="95" mass="9936">IVRAVQGACPVLVEGGIRRGTDIVKALALGAQAVLVGRPVLYGLANAGATGVAHVLRLLLDEFMAALALCGIDRLADLKPSCLWSLNMNEIDSRL</sequence>
<feature type="non-terminal residue" evidence="6">
    <location>
        <position position="1"/>
    </location>
</feature>
<comment type="caution">
    <text evidence="6">The sequence shown here is derived from an EMBL/GenBank/DDBJ whole genome shotgun (WGS) entry which is preliminary data.</text>
</comment>
<gene>
    <name evidence="6" type="ORF">F5985_18235</name>
</gene>
<name>A0A7C9J054_9BURK</name>
<organism evidence="6 7">
    <name type="scientific">Malikia spinosa</name>
    <dbReference type="NCBI Taxonomy" id="86180"/>
    <lineage>
        <taxon>Bacteria</taxon>
        <taxon>Pseudomonadati</taxon>
        <taxon>Pseudomonadota</taxon>
        <taxon>Betaproteobacteria</taxon>
        <taxon>Burkholderiales</taxon>
        <taxon>Comamonadaceae</taxon>
        <taxon>Malikia</taxon>
    </lineage>
</organism>